<evidence type="ECO:0000313" key="3">
    <source>
        <dbReference type="Proteomes" id="UP000189677"/>
    </source>
</evidence>
<evidence type="ECO:0000313" key="2">
    <source>
        <dbReference type="EMBL" id="AQU70516.1"/>
    </source>
</evidence>
<dbReference type="RefSeq" id="WP_078079213.1">
    <property type="nucleotide sequence ID" value="NZ_CP018047.1"/>
</dbReference>
<proteinExistence type="predicted"/>
<organism evidence="2 3">
    <name type="scientific">Streptomyces niveus</name>
    <name type="common">Streptomyces spheroides</name>
    <dbReference type="NCBI Taxonomy" id="193462"/>
    <lineage>
        <taxon>Bacteria</taxon>
        <taxon>Bacillati</taxon>
        <taxon>Actinomycetota</taxon>
        <taxon>Actinomycetes</taxon>
        <taxon>Kitasatosporales</taxon>
        <taxon>Streptomycetaceae</taxon>
        <taxon>Streptomyces</taxon>
    </lineage>
</organism>
<sequence length="227" mass="23784">MRIGTTLLGIAVVTLVTAGCGGSGSNDNASRPADSAPPKSGKELPVAITSAEPGLLTVETLLGALPPEPTDDDAFTEHVLWKMRKSTVAMAGIPGKTSATCEGGKVSEEPGVTTRCTVTYDGVKVPWSIRFDEPAGDLKPYEITNTGQAVLTAKSVYGEFWREYNQASKHLRCGRMPDVELVASGQDTGHRCQYASSADGKAQWVNVRVSVGEDGVVFGSGRSPGSP</sequence>
<feature type="region of interest" description="Disordered" evidence="1">
    <location>
        <begin position="22"/>
        <end position="44"/>
    </location>
</feature>
<reference evidence="2 3" key="1">
    <citation type="submission" date="2016-11" db="EMBL/GenBank/DDBJ databases">
        <title>Complete genome sequence of Streptomyces niveus SCSIO 3406.</title>
        <authorList>
            <person name="Zhu Q."/>
            <person name="Cheng W."/>
            <person name="Song Y."/>
            <person name="Li Q."/>
            <person name="Ju J."/>
        </authorList>
    </citation>
    <scope>NUCLEOTIDE SEQUENCE [LARGE SCALE GENOMIC DNA]</scope>
    <source>
        <strain evidence="2 3">SCSIO 3406</strain>
    </source>
</reference>
<dbReference type="AlphaFoldDB" id="A0A1U9R1Y5"/>
<dbReference type="KEGG" id="snw:BBN63_34485"/>
<gene>
    <name evidence="2" type="ORF">BBN63_34485</name>
</gene>
<dbReference type="PROSITE" id="PS51257">
    <property type="entry name" value="PROKAR_LIPOPROTEIN"/>
    <property type="match status" value="1"/>
</dbReference>
<protein>
    <recommendedName>
        <fullName evidence="4">DUF4333 domain-containing protein</fullName>
    </recommendedName>
</protein>
<dbReference type="EMBL" id="CP018047">
    <property type="protein sequence ID" value="AQU70516.1"/>
    <property type="molecule type" value="Genomic_DNA"/>
</dbReference>
<name>A0A1U9R1Y5_STRNV</name>
<dbReference type="Proteomes" id="UP000189677">
    <property type="component" value="Chromosome"/>
</dbReference>
<dbReference type="OrthoDB" id="3539849at2"/>
<keyword evidence="3" id="KW-1185">Reference proteome</keyword>
<evidence type="ECO:0000256" key="1">
    <source>
        <dbReference type="SAM" id="MobiDB-lite"/>
    </source>
</evidence>
<accession>A0A1U9R1Y5</accession>
<evidence type="ECO:0008006" key="4">
    <source>
        <dbReference type="Google" id="ProtNLM"/>
    </source>
</evidence>